<feature type="region of interest" description="Disordered" evidence="1">
    <location>
        <begin position="1"/>
        <end position="29"/>
    </location>
</feature>
<reference evidence="2 3" key="1">
    <citation type="submission" date="2019-05" db="EMBL/GenBank/DDBJ databases">
        <authorList>
            <person name="Pankratov T."/>
            <person name="Grouzdev D."/>
        </authorList>
    </citation>
    <scope>NUCLEOTIDE SEQUENCE [LARGE SCALE GENOMIC DNA]</scope>
    <source>
        <strain evidence="2 3">KEBCLARHB70R</strain>
    </source>
</reference>
<dbReference type="RefSeq" id="WP_138327281.1">
    <property type="nucleotide sequence ID" value="NZ_VCDI01000007.1"/>
</dbReference>
<sequence length="177" mass="18621">MRQSGHMHDTCSGPVLGRGTPDAVADPQAGEGHGIIRRLQRYPGAFFGQQYSGGSVGRQPEQMSRNVPCAPPAVILRLHPGKLAVDVRDGDGNRRGGIVMRSGGNGASSVRTFDFEMGAVDDPMTGAAGQRPDADPASRQRIRTAGLGVDQAPGLYLDGMSLRGILPHVREADLDPA</sequence>
<evidence type="ECO:0000256" key="1">
    <source>
        <dbReference type="SAM" id="MobiDB-lite"/>
    </source>
</evidence>
<organism evidence="2 3">
    <name type="scientific">Lichenicoccus roseus</name>
    <dbReference type="NCBI Taxonomy" id="2683649"/>
    <lineage>
        <taxon>Bacteria</taxon>
        <taxon>Pseudomonadati</taxon>
        <taxon>Pseudomonadota</taxon>
        <taxon>Alphaproteobacteria</taxon>
        <taxon>Acetobacterales</taxon>
        <taxon>Acetobacteraceae</taxon>
        <taxon>Lichenicoccus</taxon>
    </lineage>
</organism>
<dbReference type="AlphaFoldDB" id="A0A5R9J0T4"/>
<name>A0A5R9J0T4_9PROT</name>
<keyword evidence="3" id="KW-1185">Reference proteome</keyword>
<protein>
    <submittedName>
        <fullName evidence="2">Uncharacterized protein</fullName>
    </submittedName>
</protein>
<evidence type="ECO:0000313" key="2">
    <source>
        <dbReference type="EMBL" id="TLU71244.1"/>
    </source>
</evidence>
<dbReference type="Proteomes" id="UP000305654">
    <property type="component" value="Unassembled WGS sequence"/>
</dbReference>
<dbReference type="EMBL" id="VCDI01000007">
    <property type="protein sequence ID" value="TLU71244.1"/>
    <property type="molecule type" value="Genomic_DNA"/>
</dbReference>
<comment type="caution">
    <text evidence="2">The sequence shown here is derived from an EMBL/GenBank/DDBJ whole genome shotgun (WGS) entry which is preliminary data.</text>
</comment>
<proteinExistence type="predicted"/>
<gene>
    <name evidence="2" type="ORF">FE263_17210</name>
</gene>
<accession>A0A5R9J0T4</accession>
<evidence type="ECO:0000313" key="3">
    <source>
        <dbReference type="Proteomes" id="UP000305654"/>
    </source>
</evidence>